<gene>
    <name evidence="4" type="ORF">E5139_07100</name>
</gene>
<organism evidence="4 5">
    <name type="scientific">Halomicrobium mukohataei</name>
    <dbReference type="NCBI Taxonomy" id="57705"/>
    <lineage>
        <taxon>Archaea</taxon>
        <taxon>Methanobacteriati</taxon>
        <taxon>Methanobacteriota</taxon>
        <taxon>Stenosarchaea group</taxon>
        <taxon>Halobacteria</taxon>
        <taxon>Halobacteriales</taxon>
        <taxon>Haloarculaceae</taxon>
        <taxon>Halomicrobium</taxon>
    </lineage>
</organism>
<dbReference type="GeneID" id="42178690"/>
<dbReference type="InterPro" id="IPR006311">
    <property type="entry name" value="TAT_signal"/>
</dbReference>
<keyword evidence="2" id="KW-0812">Transmembrane</keyword>
<dbReference type="Pfam" id="PF00144">
    <property type="entry name" value="Beta-lactamase"/>
    <property type="match status" value="1"/>
</dbReference>
<reference evidence="4 5" key="2">
    <citation type="submission" date="2019-04" db="EMBL/GenBank/DDBJ databases">
        <authorList>
            <person name="Yang S."/>
            <person name="Wei W."/>
        </authorList>
    </citation>
    <scope>NUCLEOTIDE SEQUENCE [LARGE SCALE GENOMIC DNA]</scope>
    <source>
        <strain evidence="5">ZP60</strain>
    </source>
</reference>
<dbReference type="Proteomes" id="UP000297053">
    <property type="component" value="Chromosome"/>
</dbReference>
<dbReference type="KEGG" id="halz:E5139_07100"/>
<accession>A0A4D6KBU8</accession>
<keyword evidence="2" id="KW-1133">Transmembrane helix</keyword>
<evidence type="ECO:0000313" key="4">
    <source>
        <dbReference type="EMBL" id="QCD65414.1"/>
    </source>
</evidence>
<sequence length="638" mass="68496">MNTRTTRRGLLGSIGAACAASAAGDVVGASGTATTQRRRRAETTQNGAAFVDDTVERLLSELDIDGAAVSLVTGAGETIARGYGQAYRSPDTPMDPSQTLVEIGSISKAITWTALMQLVDRGRIAVDDAVADHLTSVTVPQHHGQVKLWHLPTHTPGFEARVRGDKVGDPTDVRPLAESVRHPTPAQVRPPGEMMVYTNWAAAVAGQLVSDVTGDSFPEYVDRQVFEPLGMTESTFETAPAALVPGEPGSADDLSWYSDVPPASGMCSTAADMGRFLHAHLHHGDASEPIMSSGAYDDMHQEWFSPHERIRGMAFGFAESSRGDTRLLEHGGSTPRFSSKIVFAPALGVGLFVSAHGRESPAAVNAVEDAFLDRFVGSDTDTEPPGERPQSGEQQAPAGQFRPVYVTDSTTYDKVLWTATTQSLDVTIGTDGKMITTIGSTEHEWIQIEPDLYQRSDGGDTLLLESTEDGTEYIILESRMVVPYERVSWIEQYDVQIATAAVAMLVSLLSILRLSAQSVRGVFETDPDRTWSSRPRWAEAVSAGWPFAFVLTLVSTLVAASAVTGISVGDRAPPGIQVPLSIPLIGAIGTVVAVAYAAHAWRESRWSLADRLRYSGVVASSTVLLWLCDYWNLVGVVV</sequence>
<dbReference type="EMBL" id="CP039375">
    <property type="protein sequence ID" value="QCD65414.1"/>
    <property type="molecule type" value="Genomic_DNA"/>
</dbReference>
<feature type="transmembrane region" description="Helical" evidence="2">
    <location>
        <begin position="497"/>
        <end position="516"/>
    </location>
</feature>
<evidence type="ECO:0000313" key="5">
    <source>
        <dbReference type="Proteomes" id="UP000297053"/>
    </source>
</evidence>
<dbReference type="PANTHER" id="PTHR46825:SF9">
    <property type="entry name" value="BETA-LACTAMASE-RELATED DOMAIN-CONTAINING PROTEIN"/>
    <property type="match status" value="1"/>
</dbReference>
<evidence type="ECO:0000256" key="2">
    <source>
        <dbReference type="SAM" id="Phobius"/>
    </source>
</evidence>
<feature type="transmembrane region" description="Helical" evidence="2">
    <location>
        <begin position="580"/>
        <end position="600"/>
    </location>
</feature>
<dbReference type="PANTHER" id="PTHR46825">
    <property type="entry name" value="D-ALANYL-D-ALANINE-CARBOXYPEPTIDASE/ENDOPEPTIDASE AMPH"/>
    <property type="match status" value="1"/>
</dbReference>
<protein>
    <submittedName>
        <fullName evidence="4">Serine hydrolase</fullName>
    </submittedName>
</protein>
<dbReference type="InterPro" id="IPR050491">
    <property type="entry name" value="AmpC-like"/>
</dbReference>
<keyword evidence="2" id="KW-0472">Membrane</keyword>
<dbReference type="InterPro" id="IPR012338">
    <property type="entry name" value="Beta-lactam/transpept-like"/>
</dbReference>
<feature type="domain" description="Beta-lactamase-related" evidence="3">
    <location>
        <begin position="51"/>
        <end position="361"/>
    </location>
</feature>
<dbReference type="SUPFAM" id="SSF56601">
    <property type="entry name" value="beta-lactamase/transpeptidase-like"/>
    <property type="match status" value="1"/>
</dbReference>
<name>A0A4D6KBU8_9EURY</name>
<dbReference type="OMA" id="KYMIMQL"/>
<feature type="transmembrane region" description="Helical" evidence="2">
    <location>
        <begin position="537"/>
        <end position="560"/>
    </location>
</feature>
<feature type="region of interest" description="Disordered" evidence="1">
    <location>
        <begin position="376"/>
        <end position="400"/>
    </location>
</feature>
<evidence type="ECO:0000256" key="1">
    <source>
        <dbReference type="SAM" id="MobiDB-lite"/>
    </source>
</evidence>
<dbReference type="GO" id="GO:0016787">
    <property type="term" value="F:hydrolase activity"/>
    <property type="evidence" value="ECO:0007669"/>
    <property type="project" value="UniProtKB-KW"/>
</dbReference>
<evidence type="ECO:0000259" key="3">
    <source>
        <dbReference type="Pfam" id="PF00144"/>
    </source>
</evidence>
<proteinExistence type="predicted"/>
<dbReference type="AlphaFoldDB" id="A0A4D6KBU8"/>
<dbReference type="InterPro" id="IPR001466">
    <property type="entry name" value="Beta-lactam-related"/>
</dbReference>
<dbReference type="RefSeq" id="WP_015761763.1">
    <property type="nucleotide sequence ID" value="NZ_CP039375.1"/>
</dbReference>
<keyword evidence="4" id="KW-0378">Hydrolase</keyword>
<dbReference type="Gene3D" id="3.40.710.10">
    <property type="entry name" value="DD-peptidase/beta-lactamase superfamily"/>
    <property type="match status" value="1"/>
</dbReference>
<dbReference type="PROSITE" id="PS51318">
    <property type="entry name" value="TAT"/>
    <property type="match status" value="1"/>
</dbReference>
<feature type="transmembrane region" description="Helical" evidence="2">
    <location>
        <begin position="612"/>
        <end position="633"/>
    </location>
</feature>
<reference evidence="4 5" key="1">
    <citation type="submission" date="2019-04" db="EMBL/GenBank/DDBJ databases">
        <title>Complete genome sequence of Arthrobacter sp. ZXY-2 associated with effective atrazine degradation and salt adaptation.</title>
        <authorList>
            <person name="Zhao X."/>
        </authorList>
    </citation>
    <scope>NUCLEOTIDE SEQUENCE [LARGE SCALE GENOMIC DNA]</scope>
    <source>
        <strain evidence="5">ZP60</strain>
    </source>
</reference>